<dbReference type="Proteomes" id="UP001169217">
    <property type="component" value="Unassembled WGS sequence"/>
</dbReference>
<comment type="caution">
    <text evidence="1">The sequence shown here is derived from an EMBL/GenBank/DDBJ whole genome shotgun (WGS) entry which is preliminary data.</text>
</comment>
<organism evidence="1 2">
    <name type="scientific">Colletotrichum limetticola</name>
    <dbReference type="NCBI Taxonomy" id="1209924"/>
    <lineage>
        <taxon>Eukaryota</taxon>
        <taxon>Fungi</taxon>
        <taxon>Dikarya</taxon>
        <taxon>Ascomycota</taxon>
        <taxon>Pezizomycotina</taxon>
        <taxon>Sordariomycetes</taxon>
        <taxon>Hypocreomycetidae</taxon>
        <taxon>Glomerellales</taxon>
        <taxon>Glomerellaceae</taxon>
        <taxon>Colletotrichum</taxon>
        <taxon>Colletotrichum acutatum species complex</taxon>
    </lineage>
</organism>
<feature type="non-terminal residue" evidence="1">
    <location>
        <position position="358"/>
    </location>
</feature>
<gene>
    <name evidence="1" type="ORF">CLIM01_13424</name>
</gene>
<accession>A0ABQ9PAV0</accession>
<sequence>MSRRKRLTPQELERLCSYATPAGRCPYSRVTLTKDGNRYPSRFCKLHCCKKIDNNAACLNMRTNNRGYCQQHLLCQGMMNDARCNNYIKNYDPKEFRYCSQYHNCIQQGCANQRNHPNGTDYRYCPDHRCDHQDCTNPKSPPSSFCASHTCAAPSCLARCPGATGDAHDPSRHCDRHRMCATPGCRRFAHVNEHGVPSAHCGEHHCRFEQQPPCGNARAAGAGEGTCLAHTCEERGCGRIKTRYMPDAGGVAGRYYLATRCRRAGCDARVVEGGTLCLDHTCRDRSCQNERSALGRYCTDHKCSVQGCQQLRETVVLSQTMMMLGVLSLNLPLSPYCRAHVCGQEGCAEPAAGGVNGG</sequence>
<evidence type="ECO:0000313" key="1">
    <source>
        <dbReference type="EMBL" id="KAK0369212.1"/>
    </source>
</evidence>
<dbReference type="EMBL" id="JARUPT010000688">
    <property type="protein sequence ID" value="KAK0369212.1"/>
    <property type="molecule type" value="Genomic_DNA"/>
</dbReference>
<reference evidence="1" key="1">
    <citation type="submission" date="2023-04" db="EMBL/GenBank/DDBJ databases">
        <title>Colletotrichum limetticola genome sequence.</title>
        <authorList>
            <person name="Baroncelli R."/>
        </authorList>
    </citation>
    <scope>NUCLEOTIDE SEQUENCE</scope>
    <source>
        <strain evidence="1">KLA-Anderson</strain>
    </source>
</reference>
<protein>
    <submittedName>
        <fullName evidence="1">Uncharacterized protein</fullName>
    </submittedName>
</protein>
<keyword evidence="2" id="KW-1185">Reference proteome</keyword>
<evidence type="ECO:0000313" key="2">
    <source>
        <dbReference type="Proteomes" id="UP001169217"/>
    </source>
</evidence>
<proteinExistence type="predicted"/>
<name>A0ABQ9PAV0_9PEZI</name>